<comment type="pathway">
    <text evidence="4">Amino-acid biosynthesis.</text>
</comment>
<evidence type="ECO:0000256" key="3">
    <source>
        <dbReference type="ARBA" id="ARBA00023102"/>
    </source>
</evidence>
<dbReference type="EMBL" id="CP019082">
    <property type="protein sequence ID" value="APW58755.1"/>
    <property type="molecule type" value="Genomic_DNA"/>
</dbReference>
<name>A0A1U7CII5_9BACT</name>
<dbReference type="SUPFAM" id="SSF51366">
    <property type="entry name" value="Ribulose-phoshate binding barrel"/>
    <property type="match status" value="1"/>
</dbReference>
<dbReference type="GO" id="GO:0003949">
    <property type="term" value="F:1-(5-phosphoribosyl)-5-[(5-phosphoribosylamino)methylideneamino]imidazole-4-carboxamide isomerase activity"/>
    <property type="evidence" value="ECO:0007669"/>
    <property type="project" value="UniProtKB-EC"/>
</dbReference>
<evidence type="ECO:0000256" key="1">
    <source>
        <dbReference type="ARBA" id="ARBA00009667"/>
    </source>
</evidence>
<dbReference type="Pfam" id="PF00977">
    <property type="entry name" value="His_biosynth"/>
    <property type="match status" value="1"/>
</dbReference>
<dbReference type="InterPro" id="IPR006062">
    <property type="entry name" value="His_biosynth"/>
</dbReference>
<dbReference type="GO" id="GO:0000105">
    <property type="term" value="P:L-histidine biosynthetic process"/>
    <property type="evidence" value="ECO:0007669"/>
    <property type="project" value="UniProtKB-KW"/>
</dbReference>
<protein>
    <submittedName>
        <fullName evidence="6">1-(5-phosphoribosyl)-5-[(5-phosphoribosylamino)methylideneamino] imidazole-4-carboxamide isomerase</fullName>
        <ecNumber evidence="6">5.3.1.16</ecNumber>
    </submittedName>
</protein>
<comment type="similarity">
    <text evidence="1 5">Belongs to the HisA/HisF family.</text>
</comment>
<dbReference type="Proteomes" id="UP000186309">
    <property type="component" value="Chromosome"/>
</dbReference>
<proteinExistence type="inferred from homology"/>
<dbReference type="GO" id="GO:0000162">
    <property type="term" value="P:L-tryptophan biosynthetic process"/>
    <property type="evidence" value="ECO:0007669"/>
    <property type="project" value="TreeGrafter"/>
</dbReference>
<dbReference type="GO" id="GO:0005737">
    <property type="term" value="C:cytoplasm"/>
    <property type="evidence" value="ECO:0007669"/>
    <property type="project" value="TreeGrafter"/>
</dbReference>
<evidence type="ECO:0000256" key="2">
    <source>
        <dbReference type="ARBA" id="ARBA00022605"/>
    </source>
</evidence>
<dbReference type="PANTHER" id="PTHR43090">
    <property type="entry name" value="1-(5-PHOSPHORIBOSYL)-5-[(5-PHOSPHORIBOSYLAMINO)METHYLIDENEAMINO] IMIDAZOLE-4-CARBOXAMIDE ISOMERASE"/>
    <property type="match status" value="1"/>
</dbReference>
<keyword evidence="2 5" id="KW-0028">Amino-acid biosynthesis</keyword>
<dbReference type="EC" id="5.3.1.16" evidence="6"/>
<dbReference type="KEGG" id="pbor:BSF38_00159"/>
<evidence type="ECO:0000313" key="7">
    <source>
        <dbReference type="Proteomes" id="UP000186309"/>
    </source>
</evidence>
<keyword evidence="6" id="KW-0413">Isomerase</keyword>
<dbReference type="InterPro" id="IPR011060">
    <property type="entry name" value="RibuloseP-bd_barrel"/>
</dbReference>
<reference evidence="7" key="1">
    <citation type="submission" date="2016-12" db="EMBL/GenBank/DDBJ databases">
        <title>Comparative genomics of four Isosphaeraceae planctomycetes: a common pool of plasmids and glycoside hydrolase genes.</title>
        <authorList>
            <person name="Ivanova A."/>
        </authorList>
    </citation>
    <scope>NUCLEOTIDE SEQUENCE [LARGE SCALE GENOMIC DNA]</scope>
    <source>
        <strain evidence="7">PX4</strain>
    </source>
</reference>
<dbReference type="PANTHER" id="PTHR43090:SF2">
    <property type="entry name" value="1-(5-PHOSPHORIBOSYL)-5-[(5-PHOSPHORIBOSYLAMINO)METHYLIDENEAMINO] IMIDAZOLE-4-CARBOXAMIDE ISOMERASE"/>
    <property type="match status" value="1"/>
</dbReference>
<dbReference type="AlphaFoldDB" id="A0A1U7CII5"/>
<keyword evidence="3 5" id="KW-0368">Histidine biosynthesis</keyword>
<dbReference type="Gene3D" id="3.20.20.70">
    <property type="entry name" value="Aldolase class I"/>
    <property type="match status" value="1"/>
</dbReference>
<sequence>MVKGLGRVMVGSIFQVVPVLDVLRGEAVHAVGGQRARYQPLRSILHPTSDPLELARAYRDTLGLSSLYLADLDAITGGAPNASRYRSLTGLGLDLWVDSGLRDERDLPPLLDLDPDRVSVVAGLESLRGPETLAAVLDRIGPDRLVVSLDLWAGRPITASPEAWNGDDAEALAARFVALGVRRLLLLDLTRVGKGNGPGVDRLLAAIRAASPHIDVALGGGITAIEGVERYRSQGAAAVLIGSALHDGRIGRDQLAALLWK</sequence>
<evidence type="ECO:0000256" key="5">
    <source>
        <dbReference type="RuleBase" id="RU003657"/>
    </source>
</evidence>
<dbReference type="InterPro" id="IPR013785">
    <property type="entry name" value="Aldolase_TIM"/>
</dbReference>
<dbReference type="InterPro" id="IPR044524">
    <property type="entry name" value="Isoase_HisA-like"/>
</dbReference>
<organism evidence="6 7">
    <name type="scientific">Paludisphaera borealis</name>
    <dbReference type="NCBI Taxonomy" id="1387353"/>
    <lineage>
        <taxon>Bacteria</taxon>
        <taxon>Pseudomonadati</taxon>
        <taxon>Planctomycetota</taxon>
        <taxon>Planctomycetia</taxon>
        <taxon>Isosphaerales</taxon>
        <taxon>Isosphaeraceae</taxon>
        <taxon>Paludisphaera</taxon>
    </lineage>
</organism>
<keyword evidence="7" id="KW-1185">Reference proteome</keyword>
<dbReference type="STRING" id="1387353.BSF38_00159"/>
<evidence type="ECO:0000256" key="4">
    <source>
        <dbReference type="ARBA" id="ARBA00029440"/>
    </source>
</evidence>
<evidence type="ECO:0000313" key="6">
    <source>
        <dbReference type="EMBL" id="APW58755.1"/>
    </source>
</evidence>
<accession>A0A1U7CII5</accession>
<gene>
    <name evidence="6" type="primary">hisA_1</name>
    <name evidence="6" type="ORF">BSF38_00159</name>
</gene>